<dbReference type="SMART" id="SM00364">
    <property type="entry name" value="LRR_BAC"/>
    <property type="match status" value="5"/>
</dbReference>
<proteinExistence type="predicted"/>
<gene>
    <name evidence="4" type="ORF">PECAL_5P05420</name>
</gene>
<organism evidence="4 5">
    <name type="scientific">Pelagomonas calceolata</name>
    <dbReference type="NCBI Taxonomy" id="35677"/>
    <lineage>
        <taxon>Eukaryota</taxon>
        <taxon>Sar</taxon>
        <taxon>Stramenopiles</taxon>
        <taxon>Ochrophyta</taxon>
        <taxon>Pelagophyceae</taxon>
        <taxon>Pelagomonadales</taxon>
        <taxon>Pelagomonadaceae</taxon>
        <taxon>Pelagomonas</taxon>
    </lineage>
</organism>
<dbReference type="Gene3D" id="3.80.10.10">
    <property type="entry name" value="Ribonuclease Inhibitor"/>
    <property type="match status" value="2"/>
</dbReference>
<feature type="region of interest" description="Disordered" evidence="3">
    <location>
        <begin position="627"/>
        <end position="693"/>
    </location>
</feature>
<evidence type="ECO:0000256" key="2">
    <source>
        <dbReference type="ARBA" id="ARBA00022737"/>
    </source>
</evidence>
<dbReference type="InterPro" id="IPR050836">
    <property type="entry name" value="SDS22/Internalin_LRR"/>
</dbReference>
<name>A0A8J2SYQ0_9STRA</name>
<dbReference type="EMBL" id="CAKKNE010000005">
    <property type="protein sequence ID" value="CAH0375989.1"/>
    <property type="molecule type" value="Genomic_DNA"/>
</dbReference>
<dbReference type="PANTHER" id="PTHR46652">
    <property type="entry name" value="LEUCINE-RICH REPEAT AND IQ DOMAIN-CONTAINING PROTEIN 1-RELATED"/>
    <property type="match status" value="1"/>
</dbReference>
<keyword evidence="5" id="KW-1185">Reference proteome</keyword>
<dbReference type="PROSITE" id="PS51450">
    <property type="entry name" value="LRR"/>
    <property type="match status" value="1"/>
</dbReference>
<dbReference type="InterPro" id="IPR001611">
    <property type="entry name" value="Leu-rich_rpt"/>
</dbReference>
<comment type="caution">
    <text evidence="4">The sequence shown here is derived from an EMBL/GenBank/DDBJ whole genome shotgun (WGS) entry which is preliminary data.</text>
</comment>
<evidence type="ECO:0000256" key="1">
    <source>
        <dbReference type="ARBA" id="ARBA00022614"/>
    </source>
</evidence>
<evidence type="ECO:0000313" key="4">
    <source>
        <dbReference type="EMBL" id="CAH0375989.1"/>
    </source>
</evidence>
<dbReference type="PANTHER" id="PTHR46652:SF8">
    <property type="entry name" value="LEUCINE RICH REPEAT CONTAINING 23"/>
    <property type="match status" value="1"/>
</dbReference>
<dbReference type="InterPro" id="IPR032675">
    <property type="entry name" value="LRR_dom_sf"/>
</dbReference>
<dbReference type="InterPro" id="IPR003591">
    <property type="entry name" value="Leu-rich_rpt_typical-subtyp"/>
</dbReference>
<dbReference type="Pfam" id="PF13855">
    <property type="entry name" value="LRR_8"/>
    <property type="match status" value="1"/>
</dbReference>
<evidence type="ECO:0000313" key="5">
    <source>
        <dbReference type="Proteomes" id="UP000789595"/>
    </source>
</evidence>
<keyword evidence="1" id="KW-0433">Leucine-rich repeat</keyword>
<keyword evidence="2" id="KW-0677">Repeat</keyword>
<reference evidence="4" key="1">
    <citation type="submission" date="2021-11" db="EMBL/GenBank/DDBJ databases">
        <authorList>
            <consortium name="Genoscope - CEA"/>
            <person name="William W."/>
        </authorList>
    </citation>
    <scope>NUCLEOTIDE SEQUENCE</scope>
</reference>
<dbReference type="AlphaFoldDB" id="A0A8J2SYQ0"/>
<evidence type="ECO:0008006" key="6">
    <source>
        <dbReference type="Google" id="ProtNLM"/>
    </source>
</evidence>
<feature type="region of interest" description="Disordered" evidence="3">
    <location>
        <begin position="331"/>
        <end position="352"/>
    </location>
</feature>
<dbReference type="SMART" id="SM00369">
    <property type="entry name" value="LRR_TYP"/>
    <property type="match status" value="4"/>
</dbReference>
<accession>A0A8J2SYQ0</accession>
<dbReference type="SUPFAM" id="SSF52058">
    <property type="entry name" value="L domain-like"/>
    <property type="match status" value="1"/>
</dbReference>
<dbReference type="OrthoDB" id="1574204at2759"/>
<sequence>MPTPSTTPSSTPRRILDTDAVETLLKQQGVDDAEQAYVLEACNEGFDQILDLSACPKLRTLNVNGNRLKDLRHLQGAPHLRELKAGNNRLEDADDVEFCKELETLHLHNNPGLEKAPRCLGKLRHLRTLRLDRCGLVELGSGLRNCNSIRVLDLSGNCISALSTSLASLSGLVELDLSGNELKRIPTGALDGCRATLESLKLSDNELGASPVQEPSELVNGVQRKLRRLPAKKSKRSGPLDGLQRFASLKTLHVAGNRFASFAAFPLLSELNELDVARNRLESLGGLSTKCPAVDVLDASDNCIGDLGGLAGSLGALSHLAELRLKGNPCVPLQRPKSSRRPQSRSRPVSRAGTKTPAWALVCARACTTLELLDDFQLKDGAAAPPSDKKPHPVRQVEPMADTDARAQEFRALLQGARSTLRVMEQKEVALVAGGCKPPPSRPRPPPRDYSTNNALAKKLSGLERALAFNKTKPEVEVTKPVLAPVTPPQAVDRAFAVDEDDESFLERRREAWAEEKVEELVIDSDSSDDEGVEQKTPVLVAPSPLRELPPELQKTLDVFLTNTATPAQLKEAAETTAEALKACLTAGGLKEESDSDSVDDPEAFAIKAKYESAKVDYEAAMKSALDEKSGFGDSEDEDAQWPPDASGFMGTETPVSSPPKPRKTTPPVARRPPKKKAAFVVPRRGSKDAVHL</sequence>
<evidence type="ECO:0000256" key="3">
    <source>
        <dbReference type="SAM" id="MobiDB-lite"/>
    </source>
</evidence>
<protein>
    <recommendedName>
        <fullName evidence="6">Protein phosphatase 1 regulatory subunit 7</fullName>
    </recommendedName>
</protein>
<dbReference type="Proteomes" id="UP000789595">
    <property type="component" value="Unassembled WGS sequence"/>
</dbReference>